<accession>B9H2K1</accession>
<feature type="region of interest" description="Disordered" evidence="1">
    <location>
        <begin position="178"/>
        <end position="198"/>
    </location>
</feature>
<gene>
    <name evidence="2" type="ORF">POPTR_004G054700</name>
</gene>
<dbReference type="InParanoid" id="B9H2K1"/>
<sequence length="244" mass="27475">MKEVLLVIFFNYCVPSCQVAAVLDGVVSTSCCWTRKLLDCYQLLLLAWKLLQAAAGAVRKLLEPFRCWEDVLKLELRATGQLLTWEFAAAACSMSRIDRAFAHSECLIQFNSLRLIRLHRGLSDHFPIVLGEGLMSWGWKPFKGLDCWFSDPRFISILNDFWIEIENRGEFRGLTEDDKATLSSKRQQRGDRKRTAGTSTILSHINHGALTDKTGWTTPSTMEAARKGDSSETASETTVPLVKA</sequence>
<evidence type="ECO:0000313" key="2">
    <source>
        <dbReference type="EMBL" id="PNT39710.1"/>
    </source>
</evidence>
<protein>
    <submittedName>
        <fullName evidence="2">Uncharacterized protein</fullName>
    </submittedName>
</protein>
<dbReference type="HOGENOM" id="CLU_1139629_0_0_1"/>
<evidence type="ECO:0000313" key="3">
    <source>
        <dbReference type="Proteomes" id="UP000006729"/>
    </source>
</evidence>
<reference evidence="2 3" key="1">
    <citation type="journal article" date="2006" name="Science">
        <title>The genome of black cottonwood, Populus trichocarpa (Torr. &amp; Gray).</title>
        <authorList>
            <person name="Tuskan G.A."/>
            <person name="Difazio S."/>
            <person name="Jansson S."/>
            <person name="Bohlmann J."/>
            <person name="Grigoriev I."/>
            <person name="Hellsten U."/>
            <person name="Putnam N."/>
            <person name="Ralph S."/>
            <person name="Rombauts S."/>
            <person name="Salamov A."/>
            <person name="Schein J."/>
            <person name="Sterck L."/>
            <person name="Aerts A."/>
            <person name="Bhalerao R.R."/>
            <person name="Bhalerao R.P."/>
            <person name="Blaudez D."/>
            <person name="Boerjan W."/>
            <person name="Brun A."/>
            <person name="Brunner A."/>
            <person name="Busov V."/>
            <person name="Campbell M."/>
            <person name="Carlson J."/>
            <person name="Chalot M."/>
            <person name="Chapman J."/>
            <person name="Chen G.L."/>
            <person name="Cooper D."/>
            <person name="Coutinho P.M."/>
            <person name="Couturier J."/>
            <person name="Covert S."/>
            <person name="Cronk Q."/>
            <person name="Cunningham R."/>
            <person name="Davis J."/>
            <person name="Degroeve S."/>
            <person name="Dejardin A."/>
            <person name="Depamphilis C."/>
            <person name="Detter J."/>
            <person name="Dirks B."/>
            <person name="Dubchak I."/>
            <person name="Duplessis S."/>
            <person name="Ehlting J."/>
            <person name="Ellis B."/>
            <person name="Gendler K."/>
            <person name="Goodstein D."/>
            <person name="Gribskov M."/>
            <person name="Grimwood J."/>
            <person name="Groover A."/>
            <person name="Gunter L."/>
            <person name="Hamberger B."/>
            <person name="Heinze B."/>
            <person name="Helariutta Y."/>
            <person name="Henrissat B."/>
            <person name="Holligan D."/>
            <person name="Holt R."/>
            <person name="Huang W."/>
            <person name="Islam-Faridi N."/>
            <person name="Jones S."/>
            <person name="Jones-Rhoades M."/>
            <person name="Jorgensen R."/>
            <person name="Joshi C."/>
            <person name="Kangasjarvi J."/>
            <person name="Karlsson J."/>
            <person name="Kelleher C."/>
            <person name="Kirkpatrick R."/>
            <person name="Kirst M."/>
            <person name="Kohler A."/>
            <person name="Kalluri U."/>
            <person name="Larimer F."/>
            <person name="Leebens-Mack J."/>
            <person name="Leple J.C."/>
            <person name="Locascio P."/>
            <person name="Lou Y."/>
            <person name="Lucas S."/>
            <person name="Martin F."/>
            <person name="Montanini B."/>
            <person name="Napoli C."/>
            <person name="Nelson D.R."/>
            <person name="Nelson C."/>
            <person name="Nieminen K."/>
            <person name="Nilsson O."/>
            <person name="Pereda V."/>
            <person name="Peter G."/>
            <person name="Philippe R."/>
            <person name="Pilate G."/>
            <person name="Poliakov A."/>
            <person name="Razumovskaya J."/>
            <person name="Richardson P."/>
            <person name="Rinaldi C."/>
            <person name="Ritland K."/>
            <person name="Rouze P."/>
            <person name="Ryaboy D."/>
            <person name="Schmutz J."/>
            <person name="Schrader J."/>
            <person name="Segerman B."/>
            <person name="Shin H."/>
            <person name="Siddiqui A."/>
            <person name="Sterky F."/>
            <person name="Terry A."/>
            <person name="Tsai C.J."/>
            <person name="Uberbacher E."/>
            <person name="Unneberg P."/>
            <person name="Vahala J."/>
            <person name="Wall K."/>
            <person name="Wessler S."/>
            <person name="Yang G."/>
            <person name="Yin T."/>
            <person name="Douglas C."/>
            <person name="Marra M."/>
            <person name="Sandberg G."/>
            <person name="Van de Peer Y."/>
            <person name="Rokhsar D."/>
        </authorList>
    </citation>
    <scope>NUCLEOTIDE SEQUENCE [LARGE SCALE GENOMIC DNA]</scope>
    <source>
        <strain evidence="3">cv. Nisqually</strain>
    </source>
</reference>
<proteinExistence type="predicted"/>
<feature type="region of interest" description="Disordered" evidence="1">
    <location>
        <begin position="210"/>
        <end position="244"/>
    </location>
</feature>
<organism evidence="2 3">
    <name type="scientific">Populus trichocarpa</name>
    <name type="common">Western balsam poplar</name>
    <name type="synonym">Populus balsamifera subsp. trichocarpa</name>
    <dbReference type="NCBI Taxonomy" id="3694"/>
    <lineage>
        <taxon>Eukaryota</taxon>
        <taxon>Viridiplantae</taxon>
        <taxon>Streptophyta</taxon>
        <taxon>Embryophyta</taxon>
        <taxon>Tracheophyta</taxon>
        <taxon>Spermatophyta</taxon>
        <taxon>Magnoliopsida</taxon>
        <taxon>eudicotyledons</taxon>
        <taxon>Gunneridae</taxon>
        <taxon>Pentapetalae</taxon>
        <taxon>rosids</taxon>
        <taxon>fabids</taxon>
        <taxon>Malpighiales</taxon>
        <taxon>Salicaceae</taxon>
        <taxon>Saliceae</taxon>
        <taxon>Populus</taxon>
    </lineage>
</organism>
<dbReference type="Proteomes" id="UP000006729">
    <property type="component" value="Chromosome 4"/>
</dbReference>
<dbReference type="AlphaFoldDB" id="B9H2K1"/>
<dbReference type="InterPro" id="IPR036691">
    <property type="entry name" value="Endo/exonu/phosph_ase_sf"/>
</dbReference>
<dbReference type="SUPFAM" id="SSF56219">
    <property type="entry name" value="DNase I-like"/>
    <property type="match status" value="1"/>
</dbReference>
<dbReference type="EMBL" id="CM009293">
    <property type="protein sequence ID" value="PNT39710.1"/>
    <property type="molecule type" value="Genomic_DNA"/>
</dbReference>
<keyword evidence="3" id="KW-1185">Reference proteome</keyword>
<evidence type="ECO:0000256" key="1">
    <source>
        <dbReference type="SAM" id="MobiDB-lite"/>
    </source>
</evidence>
<dbReference type="PANTHER" id="PTHR33710:SF86">
    <property type="entry name" value="VIRAL MOVEMENT PROTEIN"/>
    <property type="match status" value="1"/>
</dbReference>
<dbReference type="PANTHER" id="PTHR33710">
    <property type="entry name" value="BNAC02G09200D PROTEIN"/>
    <property type="match status" value="1"/>
</dbReference>
<name>B9H2K1_POPTR</name>